<dbReference type="GO" id="GO:0003677">
    <property type="term" value="F:DNA binding"/>
    <property type="evidence" value="ECO:0007669"/>
    <property type="project" value="UniProtKB-KW"/>
</dbReference>
<dbReference type="PROSITE" id="PS51197">
    <property type="entry name" value="HTH_RRF2_2"/>
    <property type="match status" value="1"/>
</dbReference>
<dbReference type="EMBL" id="LR590481">
    <property type="protein sequence ID" value="VTQ83019.1"/>
    <property type="molecule type" value="Genomic_DNA"/>
</dbReference>
<dbReference type="PANTHER" id="PTHR33221">
    <property type="entry name" value="WINGED HELIX-TURN-HELIX TRANSCRIPTIONAL REGULATOR, RRF2 FAMILY"/>
    <property type="match status" value="1"/>
</dbReference>
<name>A0A4U9QX33_HATHI</name>
<dbReference type="GO" id="GO:0003700">
    <property type="term" value="F:DNA-binding transcription factor activity"/>
    <property type="evidence" value="ECO:0007669"/>
    <property type="project" value="TreeGrafter"/>
</dbReference>
<dbReference type="AlphaFoldDB" id="A0A4U9QX33"/>
<dbReference type="Gene3D" id="1.10.10.10">
    <property type="entry name" value="Winged helix-like DNA-binding domain superfamily/Winged helix DNA-binding domain"/>
    <property type="match status" value="1"/>
</dbReference>
<accession>A0A4U9QX33</accession>
<dbReference type="NCBIfam" id="TIGR00738">
    <property type="entry name" value="rrf2_super"/>
    <property type="match status" value="1"/>
</dbReference>
<dbReference type="InterPro" id="IPR036390">
    <property type="entry name" value="WH_DNA-bd_sf"/>
</dbReference>
<evidence type="ECO:0000256" key="1">
    <source>
        <dbReference type="ARBA" id="ARBA00023125"/>
    </source>
</evidence>
<dbReference type="Proteomes" id="UP000308489">
    <property type="component" value="Chromosome 1"/>
</dbReference>
<keyword evidence="3" id="KW-1185">Reference proteome</keyword>
<dbReference type="InterPro" id="IPR036388">
    <property type="entry name" value="WH-like_DNA-bd_sf"/>
</dbReference>
<dbReference type="OrthoDB" id="9808360at2"/>
<organism evidence="2 3">
    <name type="scientific">Hathewaya histolytica</name>
    <name type="common">Clostridium histolyticum</name>
    <dbReference type="NCBI Taxonomy" id="1498"/>
    <lineage>
        <taxon>Bacteria</taxon>
        <taxon>Bacillati</taxon>
        <taxon>Bacillota</taxon>
        <taxon>Clostridia</taxon>
        <taxon>Eubacteriales</taxon>
        <taxon>Clostridiaceae</taxon>
        <taxon>Hathewaya</taxon>
    </lineage>
</organism>
<dbReference type="SUPFAM" id="SSF46785">
    <property type="entry name" value="Winged helix' DNA-binding domain"/>
    <property type="match status" value="1"/>
</dbReference>
<proteinExistence type="predicted"/>
<dbReference type="Pfam" id="PF02082">
    <property type="entry name" value="Rrf2"/>
    <property type="match status" value="1"/>
</dbReference>
<keyword evidence="1" id="KW-0238">DNA-binding</keyword>
<reference evidence="2 3" key="1">
    <citation type="submission" date="2019-05" db="EMBL/GenBank/DDBJ databases">
        <authorList>
            <consortium name="Pathogen Informatics"/>
        </authorList>
    </citation>
    <scope>NUCLEOTIDE SEQUENCE [LARGE SCALE GENOMIC DNA]</scope>
    <source>
        <strain evidence="2 3">NCTC503</strain>
    </source>
</reference>
<dbReference type="PANTHER" id="PTHR33221:SF5">
    <property type="entry name" value="HTH-TYPE TRANSCRIPTIONAL REGULATOR ISCR"/>
    <property type="match status" value="1"/>
</dbReference>
<evidence type="ECO:0000313" key="2">
    <source>
        <dbReference type="EMBL" id="VTQ83019.1"/>
    </source>
</evidence>
<dbReference type="GO" id="GO:0005829">
    <property type="term" value="C:cytosol"/>
    <property type="evidence" value="ECO:0007669"/>
    <property type="project" value="TreeGrafter"/>
</dbReference>
<evidence type="ECO:0000313" key="3">
    <source>
        <dbReference type="Proteomes" id="UP000308489"/>
    </source>
</evidence>
<gene>
    <name evidence="2" type="primary">cymR_1</name>
    <name evidence="2" type="ORF">NCTC503_00276</name>
</gene>
<dbReference type="InterPro" id="IPR000944">
    <property type="entry name" value="Tscrpt_reg_Rrf2"/>
</dbReference>
<dbReference type="KEGG" id="hhw:NCTC503_00276"/>
<dbReference type="RefSeq" id="WP_138209097.1">
    <property type="nucleotide sequence ID" value="NZ_CBCRUQ010000010.1"/>
</dbReference>
<protein>
    <submittedName>
        <fullName evidence="2">Rrf2 family protein, putative transcriptional regulator</fullName>
    </submittedName>
</protein>
<sequence>MKVSTKGIYGLKAMIDLAYYSSKDDIVTLKSISERENISERYLEQIFSLLRKKGLIKGRKGSQGGYTLVYNPSEITVGQILRSLEGELLLVNTEDYSNDELEKCINNAVWNKLNVSVNEIVDNITLENMLEEYRKATDQPIMYYI</sequence>